<reference evidence="9 10" key="2">
    <citation type="submission" date="2019-09" db="EMBL/GenBank/DDBJ databases">
        <authorList>
            <person name="Jin C."/>
        </authorList>
    </citation>
    <scope>NUCLEOTIDE SEQUENCE [LARGE SCALE GENOMIC DNA]</scope>
    <source>
        <strain evidence="9 10">BN140041</strain>
    </source>
</reference>
<dbReference type="RefSeq" id="WP_149751100.1">
    <property type="nucleotide sequence ID" value="NZ_VUJW01000008.1"/>
</dbReference>
<comment type="subcellular location">
    <subcellularLocation>
        <location evidence="1">Membrane</location>
        <topology evidence="1">Multi-pass membrane protein</topology>
    </subcellularLocation>
</comment>
<keyword evidence="3 7" id="KW-1133">Transmembrane helix</keyword>
<evidence type="ECO:0000256" key="3">
    <source>
        <dbReference type="ARBA" id="ARBA00022989"/>
    </source>
</evidence>
<comment type="caution">
    <text evidence="9">The sequence shown here is derived from an EMBL/GenBank/DDBJ whole genome shotgun (WGS) entry which is preliminary data.</text>
</comment>
<feature type="transmembrane region" description="Helical" evidence="7">
    <location>
        <begin position="131"/>
        <end position="158"/>
    </location>
</feature>
<evidence type="ECO:0000259" key="8">
    <source>
        <dbReference type="Pfam" id="PF01061"/>
    </source>
</evidence>
<feature type="domain" description="ABC-2 type transporter transmembrane" evidence="8">
    <location>
        <begin position="41"/>
        <end position="243"/>
    </location>
</feature>
<name>A0A5B1M246_9ACTN</name>
<evidence type="ECO:0000313" key="9">
    <source>
        <dbReference type="EMBL" id="KAA1426518.1"/>
    </source>
</evidence>
<evidence type="ECO:0000256" key="5">
    <source>
        <dbReference type="ARBA" id="ARBA00023251"/>
    </source>
</evidence>
<dbReference type="InterPro" id="IPR013525">
    <property type="entry name" value="ABC2_TM"/>
</dbReference>
<dbReference type="InterPro" id="IPR051784">
    <property type="entry name" value="Nod_factor_ABC_transporter"/>
</dbReference>
<evidence type="ECO:0000256" key="4">
    <source>
        <dbReference type="ARBA" id="ARBA00023136"/>
    </source>
</evidence>
<keyword evidence="10" id="KW-1185">Reference proteome</keyword>
<proteinExistence type="predicted"/>
<feature type="transmembrane region" description="Helical" evidence="7">
    <location>
        <begin position="200"/>
        <end position="219"/>
    </location>
</feature>
<dbReference type="GO" id="GO:0140359">
    <property type="term" value="F:ABC-type transporter activity"/>
    <property type="evidence" value="ECO:0007669"/>
    <property type="project" value="InterPro"/>
</dbReference>
<evidence type="ECO:0000256" key="1">
    <source>
        <dbReference type="ARBA" id="ARBA00004141"/>
    </source>
</evidence>
<feature type="transmembrane region" description="Helical" evidence="7">
    <location>
        <begin position="83"/>
        <end position="110"/>
    </location>
</feature>
<keyword evidence="2 7" id="KW-0812">Transmembrane</keyword>
<accession>A0A5B1M246</accession>
<keyword evidence="4 7" id="KW-0472">Membrane</keyword>
<dbReference type="AlphaFoldDB" id="A0A5B1M246"/>
<organism evidence="9 10">
    <name type="scientific">Nocardioides antri</name>
    <dbReference type="NCBI Taxonomy" id="2607659"/>
    <lineage>
        <taxon>Bacteria</taxon>
        <taxon>Bacillati</taxon>
        <taxon>Actinomycetota</taxon>
        <taxon>Actinomycetes</taxon>
        <taxon>Propionibacteriales</taxon>
        <taxon>Nocardioidaceae</taxon>
        <taxon>Nocardioides</taxon>
    </lineage>
</organism>
<sequence>MAVSTPSTGSGTGGPEAVPAPHDLPFKEGVLRQVDYWATLWARTWRGVVVSSFLSPFLYVLAMGVLLGGFVEADADALEGATSYLAFVVPGLIASHAMQTAVSETTWPVMGMIKWQRIYESMLATPLQPRHVVGAHLASVALHLTATCALFTAVMAPFGVYESWWGPFLAFASQVLCGMTFATLVYAFATRSRSEESFGVLFRLGVFPLFLFSGAFFPVSNLGDVGSWLARLTPLWQGVNLSRMFALDNVTWWVAGVNVAVLVVLMLLGWRWSVSGLTKRMIA</sequence>
<dbReference type="Pfam" id="PF01061">
    <property type="entry name" value="ABC2_membrane"/>
    <property type="match status" value="1"/>
</dbReference>
<feature type="transmembrane region" description="Helical" evidence="7">
    <location>
        <begin position="48"/>
        <end position="71"/>
    </location>
</feature>
<dbReference type="InterPro" id="IPR000412">
    <property type="entry name" value="ABC_2_transport"/>
</dbReference>
<keyword evidence="5" id="KW-0046">Antibiotic resistance</keyword>
<dbReference type="GO" id="GO:0043190">
    <property type="term" value="C:ATP-binding cassette (ABC) transporter complex"/>
    <property type="evidence" value="ECO:0007669"/>
    <property type="project" value="InterPro"/>
</dbReference>
<evidence type="ECO:0000313" key="10">
    <source>
        <dbReference type="Proteomes" id="UP000324351"/>
    </source>
</evidence>
<dbReference type="PRINTS" id="PR00164">
    <property type="entry name" value="ABC2TRNSPORT"/>
</dbReference>
<evidence type="ECO:0000256" key="6">
    <source>
        <dbReference type="SAM" id="MobiDB-lite"/>
    </source>
</evidence>
<dbReference type="EMBL" id="VUJW01000008">
    <property type="protein sequence ID" value="KAA1426518.1"/>
    <property type="molecule type" value="Genomic_DNA"/>
</dbReference>
<dbReference type="PANTHER" id="PTHR43229">
    <property type="entry name" value="NODULATION PROTEIN J"/>
    <property type="match status" value="1"/>
</dbReference>
<dbReference type="Proteomes" id="UP000324351">
    <property type="component" value="Unassembled WGS sequence"/>
</dbReference>
<gene>
    <name evidence="9" type="ORF">F0U47_14060</name>
</gene>
<feature type="transmembrane region" description="Helical" evidence="7">
    <location>
        <begin position="164"/>
        <end position="188"/>
    </location>
</feature>
<protein>
    <submittedName>
        <fullName evidence="9">ABC transporter</fullName>
    </submittedName>
</protein>
<evidence type="ECO:0000256" key="2">
    <source>
        <dbReference type="ARBA" id="ARBA00022692"/>
    </source>
</evidence>
<reference evidence="9 10" key="1">
    <citation type="submission" date="2019-09" db="EMBL/GenBank/DDBJ databases">
        <title>Nocardioides panacisoli sp. nov., isolated from the soil of a ginseng field.</title>
        <authorList>
            <person name="Cho C."/>
        </authorList>
    </citation>
    <scope>NUCLEOTIDE SEQUENCE [LARGE SCALE GENOMIC DNA]</scope>
    <source>
        <strain evidence="9 10">BN140041</strain>
    </source>
</reference>
<evidence type="ECO:0000256" key="7">
    <source>
        <dbReference type="SAM" id="Phobius"/>
    </source>
</evidence>
<dbReference type="PANTHER" id="PTHR43229:SF2">
    <property type="entry name" value="NODULATION PROTEIN J"/>
    <property type="match status" value="1"/>
</dbReference>
<feature type="region of interest" description="Disordered" evidence="6">
    <location>
        <begin position="1"/>
        <end position="21"/>
    </location>
</feature>
<dbReference type="PIRSF" id="PIRSF006648">
    <property type="entry name" value="DrrB"/>
    <property type="match status" value="1"/>
</dbReference>
<dbReference type="GO" id="GO:0046677">
    <property type="term" value="P:response to antibiotic"/>
    <property type="evidence" value="ECO:0007669"/>
    <property type="project" value="UniProtKB-KW"/>
</dbReference>
<feature type="transmembrane region" description="Helical" evidence="7">
    <location>
        <begin position="250"/>
        <end position="270"/>
    </location>
</feature>